<dbReference type="Proteomes" id="UP000230750">
    <property type="component" value="Unassembled WGS sequence"/>
</dbReference>
<evidence type="ECO:0000313" key="3">
    <source>
        <dbReference type="EMBL" id="PIK34119.1"/>
    </source>
</evidence>
<dbReference type="Gene3D" id="2.30.42.10">
    <property type="match status" value="1"/>
</dbReference>
<feature type="non-terminal residue" evidence="3">
    <location>
        <position position="1"/>
    </location>
</feature>
<gene>
    <name evidence="3" type="ORF">BSL78_29057</name>
</gene>
<accession>A0A2G8JEI0</accession>
<feature type="compositionally biased region" description="Polar residues" evidence="1">
    <location>
        <begin position="177"/>
        <end position="190"/>
    </location>
</feature>
<dbReference type="PROSITE" id="PS50106">
    <property type="entry name" value="PDZ"/>
    <property type="match status" value="1"/>
</dbReference>
<dbReference type="SUPFAM" id="SSF50156">
    <property type="entry name" value="PDZ domain-like"/>
    <property type="match status" value="1"/>
</dbReference>
<proteinExistence type="predicted"/>
<dbReference type="SMART" id="SM00228">
    <property type="entry name" value="PDZ"/>
    <property type="match status" value="1"/>
</dbReference>
<protein>
    <submittedName>
        <fullName evidence="3">Putative golgi-associated PDZ and coiled-coil motif-containing protein-like</fullName>
    </submittedName>
</protein>
<evidence type="ECO:0000259" key="2">
    <source>
        <dbReference type="PROSITE" id="PS50106"/>
    </source>
</evidence>
<keyword evidence="4" id="KW-1185">Reference proteome</keyword>
<dbReference type="GO" id="GO:0005794">
    <property type="term" value="C:Golgi apparatus"/>
    <property type="evidence" value="ECO:0007669"/>
    <property type="project" value="InterPro"/>
</dbReference>
<dbReference type="GO" id="GO:2000009">
    <property type="term" value="P:negative regulation of protein localization to cell surface"/>
    <property type="evidence" value="ECO:0007669"/>
    <property type="project" value="TreeGrafter"/>
</dbReference>
<dbReference type="AlphaFoldDB" id="A0A2G8JEI0"/>
<feature type="region of interest" description="Disordered" evidence="1">
    <location>
        <begin position="67"/>
        <end position="208"/>
    </location>
</feature>
<feature type="compositionally biased region" description="Acidic residues" evidence="1">
    <location>
        <begin position="70"/>
        <end position="85"/>
    </location>
</feature>
<dbReference type="InterPro" id="IPR036034">
    <property type="entry name" value="PDZ_sf"/>
</dbReference>
<dbReference type="InterPro" id="IPR038879">
    <property type="entry name" value="GOPC"/>
</dbReference>
<dbReference type="PANTHER" id="PTHR16528:SF2">
    <property type="entry name" value="GOLGI-ASSOCIATED PDZ AND COILED-COIL MOTIF-CONTAINING PROTEIN"/>
    <property type="match status" value="1"/>
</dbReference>
<dbReference type="STRING" id="307972.A0A2G8JEI0"/>
<feature type="compositionally biased region" description="Polar residues" evidence="1">
    <location>
        <begin position="113"/>
        <end position="143"/>
    </location>
</feature>
<dbReference type="GO" id="GO:0016020">
    <property type="term" value="C:membrane"/>
    <property type="evidence" value="ECO:0007669"/>
    <property type="project" value="TreeGrafter"/>
</dbReference>
<name>A0A2G8JEI0_STIJA</name>
<comment type="caution">
    <text evidence="3">The sequence shown here is derived from an EMBL/GenBank/DDBJ whole genome shotgun (WGS) entry which is preliminary data.</text>
</comment>
<organism evidence="3 4">
    <name type="scientific">Stichopus japonicus</name>
    <name type="common">Sea cucumber</name>
    <dbReference type="NCBI Taxonomy" id="307972"/>
    <lineage>
        <taxon>Eukaryota</taxon>
        <taxon>Metazoa</taxon>
        <taxon>Echinodermata</taxon>
        <taxon>Eleutherozoa</taxon>
        <taxon>Echinozoa</taxon>
        <taxon>Holothuroidea</taxon>
        <taxon>Aspidochirotacea</taxon>
        <taxon>Aspidochirotida</taxon>
        <taxon>Stichopodidae</taxon>
        <taxon>Apostichopus</taxon>
    </lineage>
</organism>
<dbReference type="PANTHER" id="PTHR16528">
    <property type="entry name" value="GOLGI-ASSOCIATED PDZ AND COILED-COIL MOTIF-CONTAINING"/>
    <property type="match status" value="1"/>
</dbReference>
<dbReference type="Pfam" id="PF00595">
    <property type="entry name" value="PDZ"/>
    <property type="match status" value="1"/>
</dbReference>
<feature type="domain" description="PDZ" evidence="2">
    <location>
        <begin position="1"/>
        <end position="67"/>
    </location>
</feature>
<sequence>GGKEHGVPILISDIHEGMPAQRCRGLYVGDAILAVNGINLLDVKHSDAVDILSQQSGDIVLDVQFVAPDSDSDDDDDADDEEDSLPEASPRQSNSINGHPPLPNQAPPLQNQTAHDSNKPNSQRVNSVRDSPSSATACSNHHQSPAPMSKSGKVRASSSTQTPPEMAADLPEFQPLTPLTTRPSSKSYAESTPIVGKDPDTMSTSSKDNLLQVGSVSFDAVQSTQEEWTMFSSSAKTTDRVTVVDLRERVSS</sequence>
<dbReference type="GO" id="GO:0030140">
    <property type="term" value="C:trans-Golgi network transport vesicle"/>
    <property type="evidence" value="ECO:0007669"/>
    <property type="project" value="TreeGrafter"/>
</dbReference>
<dbReference type="GO" id="GO:0044325">
    <property type="term" value="F:transmembrane transporter binding"/>
    <property type="evidence" value="ECO:0007669"/>
    <property type="project" value="TreeGrafter"/>
</dbReference>
<evidence type="ECO:0000313" key="4">
    <source>
        <dbReference type="Proteomes" id="UP000230750"/>
    </source>
</evidence>
<dbReference type="OrthoDB" id="10063653at2759"/>
<evidence type="ECO:0000256" key="1">
    <source>
        <dbReference type="SAM" id="MobiDB-lite"/>
    </source>
</evidence>
<dbReference type="EMBL" id="MRZV01002279">
    <property type="protein sequence ID" value="PIK34119.1"/>
    <property type="molecule type" value="Genomic_DNA"/>
</dbReference>
<reference evidence="3 4" key="1">
    <citation type="journal article" date="2017" name="PLoS Biol.">
        <title>The sea cucumber genome provides insights into morphological evolution and visceral regeneration.</title>
        <authorList>
            <person name="Zhang X."/>
            <person name="Sun L."/>
            <person name="Yuan J."/>
            <person name="Sun Y."/>
            <person name="Gao Y."/>
            <person name="Zhang L."/>
            <person name="Li S."/>
            <person name="Dai H."/>
            <person name="Hamel J.F."/>
            <person name="Liu C."/>
            <person name="Yu Y."/>
            <person name="Liu S."/>
            <person name="Lin W."/>
            <person name="Guo K."/>
            <person name="Jin S."/>
            <person name="Xu P."/>
            <person name="Storey K.B."/>
            <person name="Huan P."/>
            <person name="Zhang T."/>
            <person name="Zhou Y."/>
            <person name="Zhang J."/>
            <person name="Lin C."/>
            <person name="Li X."/>
            <person name="Xing L."/>
            <person name="Huo D."/>
            <person name="Sun M."/>
            <person name="Wang L."/>
            <person name="Mercier A."/>
            <person name="Li F."/>
            <person name="Yang H."/>
            <person name="Xiang J."/>
        </authorList>
    </citation>
    <scope>NUCLEOTIDE SEQUENCE [LARGE SCALE GENOMIC DNA]</scope>
    <source>
        <strain evidence="3">Shaxun</strain>
        <tissue evidence="3">Muscle</tissue>
    </source>
</reference>
<dbReference type="InterPro" id="IPR001478">
    <property type="entry name" value="PDZ"/>
</dbReference>